<keyword evidence="6 7" id="KW-0472">Membrane</keyword>
<comment type="pathway">
    <text evidence="7">Protein modification; protein glycosylation.</text>
</comment>
<gene>
    <name evidence="8" type="ORF">TTHERM_000295199</name>
</gene>
<evidence type="ECO:0000313" key="8">
    <source>
        <dbReference type="EMBL" id="EWS75109.1"/>
    </source>
</evidence>
<keyword evidence="4 7" id="KW-0256">Endoplasmic reticulum</keyword>
<accession>W7XKQ1</accession>
<evidence type="ECO:0000256" key="6">
    <source>
        <dbReference type="ARBA" id="ARBA00023136"/>
    </source>
</evidence>
<dbReference type="RefSeq" id="XP_012652347.1">
    <property type="nucleotide sequence ID" value="XM_012796893.1"/>
</dbReference>
<name>W7XKQ1_TETTS</name>
<organism evidence="8 9">
    <name type="scientific">Tetrahymena thermophila (strain SB210)</name>
    <dbReference type="NCBI Taxonomy" id="312017"/>
    <lineage>
        <taxon>Eukaryota</taxon>
        <taxon>Sar</taxon>
        <taxon>Alveolata</taxon>
        <taxon>Ciliophora</taxon>
        <taxon>Intramacronucleata</taxon>
        <taxon>Oligohymenophorea</taxon>
        <taxon>Hymenostomatida</taxon>
        <taxon>Tetrahymenina</taxon>
        <taxon>Tetrahymenidae</taxon>
        <taxon>Tetrahymena</taxon>
    </lineage>
</organism>
<evidence type="ECO:0000256" key="4">
    <source>
        <dbReference type="ARBA" id="ARBA00022824"/>
    </source>
</evidence>
<dbReference type="UniPathway" id="UPA00378"/>
<feature type="transmembrane region" description="Helical" evidence="7">
    <location>
        <begin position="47"/>
        <end position="71"/>
    </location>
</feature>
<sequence>MQIQTIGKIGLATVTSFYIYYLVWVLITPFIDANHKVQSYFPHRDYAYMIPTVLIIFIVSIFFTFIGLVLITPSKKQITAPQNVKVKNSE</sequence>
<feature type="transmembrane region" description="Helical" evidence="7">
    <location>
        <begin position="9"/>
        <end position="27"/>
    </location>
</feature>
<dbReference type="Pfam" id="PF07297">
    <property type="entry name" value="DPM2"/>
    <property type="match status" value="1"/>
</dbReference>
<keyword evidence="9" id="KW-1185">Reference proteome</keyword>
<evidence type="ECO:0000313" key="9">
    <source>
        <dbReference type="Proteomes" id="UP000009168"/>
    </source>
</evidence>
<comment type="subcellular location">
    <subcellularLocation>
        <location evidence="1 7">Endoplasmic reticulum membrane</location>
        <topology evidence="1 7">Multi-pass membrane protein</topology>
    </subcellularLocation>
</comment>
<evidence type="ECO:0000256" key="2">
    <source>
        <dbReference type="ARBA" id="ARBA00005478"/>
    </source>
</evidence>
<evidence type="ECO:0000256" key="7">
    <source>
        <dbReference type="RuleBase" id="RU365084"/>
    </source>
</evidence>
<keyword evidence="3 7" id="KW-0812">Transmembrane</keyword>
<proteinExistence type="inferred from homology"/>
<dbReference type="KEGG" id="tet:TTHERM_000295199"/>
<dbReference type="GeneID" id="24438251"/>
<dbReference type="GO" id="GO:0006506">
    <property type="term" value="P:GPI anchor biosynthetic process"/>
    <property type="evidence" value="ECO:0007669"/>
    <property type="project" value="TreeGrafter"/>
</dbReference>
<keyword evidence="5 7" id="KW-1133">Transmembrane helix</keyword>
<dbReference type="OrthoDB" id="311279at2759"/>
<dbReference type="AlphaFoldDB" id="W7XKQ1"/>
<dbReference type="Proteomes" id="UP000009168">
    <property type="component" value="Unassembled WGS sequence"/>
</dbReference>
<evidence type="ECO:0000256" key="3">
    <source>
        <dbReference type="ARBA" id="ARBA00022692"/>
    </source>
</evidence>
<protein>
    <recommendedName>
        <fullName evidence="7">Dolichol phosphate-mannose biosynthesis regulatory protein</fullName>
    </recommendedName>
</protein>
<comment type="similarity">
    <text evidence="2 7">Belongs to the DPM2 family.</text>
</comment>
<dbReference type="GO" id="GO:0180047">
    <property type="term" value="P:dolichol phosphate mannose biosynthetic process"/>
    <property type="evidence" value="ECO:0007669"/>
    <property type="project" value="InterPro"/>
</dbReference>
<dbReference type="InParanoid" id="W7XKQ1"/>
<dbReference type="STRING" id="312017.W7XKQ1"/>
<dbReference type="GO" id="GO:0030234">
    <property type="term" value="F:enzyme regulator activity"/>
    <property type="evidence" value="ECO:0007669"/>
    <property type="project" value="UniProtKB-UniRule"/>
</dbReference>
<comment type="function">
    <text evidence="7">Regulatory subunit of the dolichol-phosphate mannose (DPM) synthase complex; essential for the ER localization.</text>
</comment>
<dbReference type="EMBL" id="GG662740">
    <property type="protein sequence ID" value="EWS75109.1"/>
    <property type="molecule type" value="Genomic_DNA"/>
</dbReference>
<evidence type="ECO:0000256" key="1">
    <source>
        <dbReference type="ARBA" id="ARBA00004477"/>
    </source>
</evidence>
<evidence type="ECO:0000256" key="5">
    <source>
        <dbReference type="ARBA" id="ARBA00022989"/>
    </source>
</evidence>
<comment type="subunit">
    <text evidence="7">Component of the dolichol-phosphate mannose (DPM) synthase complex.</text>
</comment>
<dbReference type="GO" id="GO:0005789">
    <property type="term" value="C:endoplasmic reticulum membrane"/>
    <property type="evidence" value="ECO:0007669"/>
    <property type="project" value="UniProtKB-SubCell"/>
</dbReference>
<dbReference type="InterPro" id="IPR009914">
    <property type="entry name" value="DPM2"/>
</dbReference>
<dbReference type="GO" id="GO:0033185">
    <property type="term" value="C:dolichol-phosphate-mannose synthase complex"/>
    <property type="evidence" value="ECO:0007669"/>
    <property type="project" value="TreeGrafter"/>
</dbReference>
<reference evidence="9" key="1">
    <citation type="journal article" date="2006" name="PLoS Biol.">
        <title>Macronuclear genome sequence of the ciliate Tetrahymena thermophila, a model eukaryote.</title>
        <authorList>
            <person name="Eisen J.A."/>
            <person name="Coyne R.S."/>
            <person name="Wu M."/>
            <person name="Wu D."/>
            <person name="Thiagarajan M."/>
            <person name="Wortman J.R."/>
            <person name="Badger J.H."/>
            <person name="Ren Q."/>
            <person name="Amedeo P."/>
            <person name="Jones K.M."/>
            <person name="Tallon L.J."/>
            <person name="Delcher A.L."/>
            <person name="Salzberg S.L."/>
            <person name="Silva J.C."/>
            <person name="Haas B.J."/>
            <person name="Majoros W.H."/>
            <person name="Farzad M."/>
            <person name="Carlton J.M."/>
            <person name="Smith R.K. Jr."/>
            <person name="Garg J."/>
            <person name="Pearlman R.E."/>
            <person name="Karrer K.M."/>
            <person name="Sun L."/>
            <person name="Manning G."/>
            <person name="Elde N.C."/>
            <person name="Turkewitz A.P."/>
            <person name="Asai D.J."/>
            <person name="Wilkes D.E."/>
            <person name="Wang Y."/>
            <person name="Cai H."/>
            <person name="Collins K."/>
            <person name="Stewart B.A."/>
            <person name="Lee S.R."/>
            <person name="Wilamowska K."/>
            <person name="Weinberg Z."/>
            <person name="Ruzzo W.L."/>
            <person name="Wloga D."/>
            <person name="Gaertig J."/>
            <person name="Frankel J."/>
            <person name="Tsao C.-C."/>
            <person name="Gorovsky M.A."/>
            <person name="Keeling P.J."/>
            <person name="Waller R.F."/>
            <person name="Patron N.J."/>
            <person name="Cherry J.M."/>
            <person name="Stover N.A."/>
            <person name="Krieger C.J."/>
            <person name="del Toro C."/>
            <person name="Ryder H.F."/>
            <person name="Williamson S.C."/>
            <person name="Barbeau R.A."/>
            <person name="Hamilton E.P."/>
            <person name="Orias E."/>
        </authorList>
    </citation>
    <scope>NUCLEOTIDE SEQUENCE [LARGE SCALE GENOMIC DNA]</scope>
    <source>
        <strain evidence="9">SB210</strain>
    </source>
</reference>
<dbReference type="PANTHER" id="PTHR15039">
    <property type="entry name" value="DOLICHOL PHOSPHATE-MANNOSE BIOSYNTHESIS REGULATORY PROTEIN"/>
    <property type="match status" value="1"/>
</dbReference>
<dbReference type="PANTHER" id="PTHR15039:SF11">
    <property type="entry name" value="DOLICHOL PHOSPHATE-MANNOSE BIOSYNTHESIS REGULATORY PROTEIN"/>
    <property type="match status" value="1"/>
</dbReference>